<sequence>MFRPGPKLEIGDNDAEIDLGAAMVLIDWKADVRSNFRWLCSWVKAAAGGLRVLALVAARVGESECFVSFGVSVVLLFAEILTCVCCSQTWSVVLCPVWLGSGCYECPRFVCFEHCTTLR</sequence>
<proteinExistence type="predicted"/>
<reference evidence="2" key="1">
    <citation type="journal article" date="2022" name="Mol. Ecol. Resour.">
        <title>The genomes of chicory, endive, great burdock and yacon provide insights into Asteraceae palaeo-polyploidization history and plant inulin production.</title>
        <authorList>
            <person name="Fan W."/>
            <person name="Wang S."/>
            <person name="Wang H."/>
            <person name="Wang A."/>
            <person name="Jiang F."/>
            <person name="Liu H."/>
            <person name="Zhao H."/>
            <person name="Xu D."/>
            <person name="Zhang Y."/>
        </authorList>
    </citation>
    <scope>NUCLEOTIDE SEQUENCE [LARGE SCALE GENOMIC DNA]</scope>
    <source>
        <strain evidence="2">cv. Niubang</strain>
    </source>
</reference>
<keyword evidence="2" id="KW-1185">Reference proteome</keyword>
<gene>
    <name evidence="1" type="ORF">L6452_18978</name>
</gene>
<reference evidence="1 2" key="2">
    <citation type="journal article" date="2022" name="Mol. Ecol. Resour.">
        <title>The genomes of chicory, endive, great burdock and yacon provide insights into Asteraceae paleo-polyploidization history and plant inulin production.</title>
        <authorList>
            <person name="Fan W."/>
            <person name="Wang S."/>
            <person name="Wang H."/>
            <person name="Wang A."/>
            <person name="Jiang F."/>
            <person name="Liu H."/>
            <person name="Zhao H."/>
            <person name="Xu D."/>
            <person name="Zhang Y."/>
        </authorList>
    </citation>
    <scope>NUCLEOTIDE SEQUENCE [LARGE SCALE GENOMIC DNA]</scope>
    <source>
        <strain evidence="2">cv. Niubang</strain>
    </source>
</reference>
<evidence type="ECO:0000313" key="1">
    <source>
        <dbReference type="EMBL" id="KAI3718126.1"/>
    </source>
</evidence>
<comment type="caution">
    <text evidence="1">The sequence shown here is derived from an EMBL/GenBank/DDBJ whole genome shotgun (WGS) entry which is preliminary data.</text>
</comment>
<evidence type="ECO:0000313" key="2">
    <source>
        <dbReference type="Proteomes" id="UP001055879"/>
    </source>
</evidence>
<name>A0ACB9B8I9_ARCLA</name>
<accession>A0ACB9B8I9</accession>
<protein>
    <submittedName>
        <fullName evidence="1">Uncharacterized protein</fullName>
    </submittedName>
</protein>
<dbReference type="EMBL" id="CM042052">
    <property type="protein sequence ID" value="KAI3718126.1"/>
    <property type="molecule type" value="Genomic_DNA"/>
</dbReference>
<organism evidence="1 2">
    <name type="scientific">Arctium lappa</name>
    <name type="common">Greater burdock</name>
    <name type="synonym">Lappa major</name>
    <dbReference type="NCBI Taxonomy" id="4217"/>
    <lineage>
        <taxon>Eukaryota</taxon>
        <taxon>Viridiplantae</taxon>
        <taxon>Streptophyta</taxon>
        <taxon>Embryophyta</taxon>
        <taxon>Tracheophyta</taxon>
        <taxon>Spermatophyta</taxon>
        <taxon>Magnoliopsida</taxon>
        <taxon>eudicotyledons</taxon>
        <taxon>Gunneridae</taxon>
        <taxon>Pentapetalae</taxon>
        <taxon>asterids</taxon>
        <taxon>campanulids</taxon>
        <taxon>Asterales</taxon>
        <taxon>Asteraceae</taxon>
        <taxon>Carduoideae</taxon>
        <taxon>Cardueae</taxon>
        <taxon>Arctiinae</taxon>
        <taxon>Arctium</taxon>
    </lineage>
</organism>
<dbReference type="Proteomes" id="UP001055879">
    <property type="component" value="Linkage Group LG06"/>
</dbReference>